<dbReference type="RefSeq" id="WP_155071506.1">
    <property type="nucleotide sequence ID" value="NZ_WIXO01000001.1"/>
</dbReference>
<dbReference type="OrthoDB" id="3511799at2"/>
<dbReference type="InterPro" id="IPR031423">
    <property type="entry name" value="Phosphatase_SCO2771"/>
</dbReference>
<feature type="region of interest" description="Disordered" evidence="1">
    <location>
        <begin position="1"/>
        <end position="38"/>
    </location>
</feature>
<comment type="caution">
    <text evidence="2">The sequence shown here is derived from an EMBL/GenBank/DDBJ whole genome shotgun (WGS) entry which is preliminary data.</text>
</comment>
<keyword evidence="3" id="KW-1185">Reference proteome</keyword>
<proteinExistence type="predicted"/>
<evidence type="ECO:0000256" key="1">
    <source>
        <dbReference type="SAM" id="MobiDB-lite"/>
    </source>
</evidence>
<evidence type="ECO:0000313" key="3">
    <source>
        <dbReference type="Proteomes" id="UP000473014"/>
    </source>
</evidence>
<accession>A0A6G2BEB3</accession>
<dbReference type="Proteomes" id="UP000473014">
    <property type="component" value="Unassembled WGS sequence"/>
</dbReference>
<feature type="compositionally biased region" description="Gly residues" evidence="1">
    <location>
        <begin position="1"/>
        <end position="13"/>
    </location>
</feature>
<gene>
    <name evidence="2" type="ORF">F0L17_15155</name>
</gene>
<evidence type="ECO:0000313" key="2">
    <source>
        <dbReference type="EMBL" id="MTE20419.1"/>
    </source>
</evidence>
<dbReference type="Pfam" id="PF15698">
    <property type="entry name" value="Phosphatase"/>
    <property type="match status" value="1"/>
</dbReference>
<dbReference type="EMBL" id="WIXO01000001">
    <property type="protein sequence ID" value="MTE20419.1"/>
    <property type="molecule type" value="Genomic_DNA"/>
</dbReference>
<protein>
    <submittedName>
        <fullName evidence="2">Uncharacterized protein</fullName>
    </submittedName>
</protein>
<reference evidence="2 3" key="1">
    <citation type="submission" date="2019-11" db="EMBL/GenBank/DDBJ databases">
        <authorList>
            <person name="Yuan L."/>
        </authorList>
    </citation>
    <scope>NUCLEOTIDE SEQUENCE [LARGE SCALE GENOMIC DNA]</scope>
    <source>
        <strain evidence="2 3">TRM43335</strain>
    </source>
</reference>
<organism evidence="2 3">
    <name type="scientific">Streptomyces taklimakanensis</name>
    <dbReference type="NCBI Taxonomy" id="2569853"/>
    <lineage>
        <taxon>Bacteria</taxon>
        <taxon>Bacillati</taxon>
        <taxon>Actinomycetota</taxon>
        <taxon>Actinomycetes</taxon>
        <taxon>Kitasatosporales</taxon>
        <taxon>Streptomycetaceae</taxon>
        <taxon>Streptomyces</taxon>
    </lineage>
</organism>
<name>A0A6G2BEB3_9ACTN</name>
<sequence length="125" mass="13327">MTGTGGGFGGSHGSVGQVSRASRRWGRGDTEGPAASVAQATGRVRVAVPSDDGELSDRYLPLARYVLNRSRLSHWGAVDHPLPPLHHPPLIWGWSAHATRSHRRGSRCPTCAEGSGVTWLLTRGL</sequence>
<dbReference type="AlphaFoldDB" id="A0A6G2BEB3"/>